<dbReference type="NCBIfam" id="TIGR02532">
    <property type="entry name" value="IV_pilin_GFxxxE"/>
    <property type="match status" value="1"/>
</dbReference>
<dbReference type="Pfam" id="PF16074">
    <property type="entry name" value="PilW"/>
    <property type="match status" value="1"/>
</dbReference>
<dbReference type="Pfam" id="PF07963">
    <property type="entry name" value="N_methyl"/>
    <property type="match status" value="1"/>
</dbReference>
<evidence type="ECO:0000313" key="2">
    <source>
        <dbReference type="Proteomes" id="UP000516862"/>
    </source>
</evidence>
<gene>
    <name evidence="1" type="ORF">IC796_01795</name>
</gene>
<dbReference type="EMBL" id="CP061561">
    <property type="protein sequence ID" value="QNX05728.1"/>
    <property type="molecule type" value="Genomic_DNA"/>
</dbReference>
<dbReference type="InterPro" id="IPR032092">
    <property type="entry name" value="PilW"/>
</dbReference>
<name>A0A7H2QM56_9GAMM</name>
<dbReference type="InterPro" id="IPR012902">
    <property type="entry name" value="N_methyl_site"/>
</dbReference>
<reference evidence="2" key="1">
    <citation type="submission" date="2020-09" db="EMBL/GenBank/DDBJ databases">
        <title>Clinical and molecular characterization of Acinetobacter seifertii in Taiwan.</title>
        <authorList>
            <person name="Li L.-H."/>
            <person name="Yang Y.-S."/>
            <person name="Sun J.-R."/>
            <person name="Huang T.-W."/>
            <person name="Huang W.-C."/>
            <person name="Wang Y.-C."/>
            <person name="Kuo T.-H."/>
            <person name="Kuo S.-C."/>
            <person name="Chen T.-L."/>
        </authorList>
    </citation>
    <scope>NUCLEOTIDE SEQUENCE [LARGE SCALE GENOMIC DNA]</scope>
    <source>
        <strain evidence="2">AS73</strain>
    </source>
</reference>
<evidence type="ECO:0000313" key="1">
    <source>
        <dbReference type="EMBL" id="QNX05728.1"/>
    </source>
</evidence>
<protein>
    <submittedName>
        <fullName evidence="1">PilW family protein</fullName>
    </submittedName>
</protein>
<dbReference type="AlphaFoldDB" id="A0A7H2QM56"/>
<dbReference type="Proteomes" id="UP000516862">
    <property type="component" value="Chromosome"/>
</dbReference>
<sequence length="324" mass="35296">MKSQYGFTLIELMVSLIIGLIVTAAALLLFFTAQKSLTLQQGSADLQDNANFGLNYIVKDIRLANLDAGRAYMNDQTTYGGVVLTSTVNAFIDALNANTKIANLPNSILEGKVPLTLLTKSDGDTTGTAPAWTGISNVNDFASDQLVIQYAPTEVGGFDCEGQSITTTNDYIVERYFLREDARASTNEPNKALVLACDSGHYPKSGSPTEITGFGDAGQIIMKRVDYFRVLLGIDLGNGQYRYISSHDYLTNYASPRPRILSIQLGILTRSAQSVGRDAEVKDNQTFNVLDHTVTVKTPQPNSPKYIRQVISQTIALRNGFGSR</sequence>
<organism evidence="1 2">
    <name type="scientific">Acinetobacter seifertii</name>
    <dbReference type="NCBI Taxonomy" id="1530123"/>
    <lineage>
        <taxon>Bacteria</taxon>
        <taxon>Pseudomonadati</taxon>
        <taxon>Pseudomonadota</taxon>
        <taxon>Gammaproteobacteria</taxon>
        <taxon>Moraxellales</taxon>
        <taxon>Moraxellaceae</taxon>
        <taxon>Acinetobacter</taxon>
        <taxon>Acinetobacter calcoaceticus/baumannii complex</taxon>
    </lineage>
</organism>
<proteinExistence type="predicted"/>
<dbReference type="GO" id="GO:0043683">
    <property type="term" value="P:type IV pilus assembly"/>
    <property type="evidence" value="ECO:0007669"/>
    <property type="project" value="InterPro"/>
</dbReference>
<reference evidence="1 2" key="2">
    <citation type="submission" date="2020-09" db="EMBL/GenBank/DDBJ databases">
        <authorList>
            <person name="Chen F.-J."/>
            <person name="Lee Y.-T."/>
        </authorList>
    </citation>
    <scope>NUCLEOTIDE SEQUENCE [LARGE SCALE GENOMIC DNA]</scope>
    <source>
        <strain evidence="1 2">AS73</strain>
    </source>
</reference>
<accession>A0A7H2QM56</accession>
<dbReference type="RefSeq" id="WP_151682768.1">
    <property type="nucleotide sequence ID" value="NZ_BKEE01000001.1"/>
</dbReference>